<dbReference type="OrthoDB" id="185373at2759"/>
<evidence type="ECO:0008006" key="4">
    <source>
        <dbReference type="Google" id="ProtNLM"/>
    </source>
</evidence>
<accession>A0A164UNV8</accession>
<sequence length="786" mass="87883">MRWGRPRDSSLWLARCFRPLTTSRFQPTAIISRHPHISPHDLVISRRAVSSKPQFFSPDACSQALSKFLSALQSGNNVQLRGAYHNICRLKRSEGTLESPHWPSSEHLLLAMQQLSKGSSRADLELVEELLHDLASLFNLPANEQHYAAFVEAIIRQDGPREAMSRLLEYPTSISHWNLVFKALAEQHDTLSFSRLFASAIGRGLHPDRETYNSLLNCMSAARDATELAQVFDSLDQSLATDAGRSSFSREFWPSLIRRIRKLASHQALETDTNEILMASDEVIPVESSQSLPTTIADEESDSSESPETADHRRFYGTLKALAASRKRVLNKNSVVDGVIAMIERKIKADDSFKGSPLALHAAAHAAQKISELKRIADTLACGIDAQAWTILINNVLDLKGISAALEIYDEAKANVVPTSAMTHSLLRALCSGKLRSSSEPRFERIMSIYRELLQCHLDNQSSEPPDAQVYNIILQMLTSAPDTSATLPIAFSLLRDMQRYSVSFEPAAALSLLVLLIKASSSHATAFEVYTLFQEQYPDILDPEQSATILNAFGTLSFVHQRFTPPSLFFLMLNDMQRRGLQLSGYGYTIILSQISRSIQSEMSNKSPANLASSDNALDAIRQIHRRLVLDTALSPDTPLLNALMNAYNHAGSIRDAIQVWETLYLQGKYDNTSVSIILDACGHNDALQVGASLMSRLHREGFQLDRGNWISWLEVLCRARKFEEALRLVCFDMVRSSPPIMPDEHTVSLLLKFAWDAGKRKLVQERIKKSLPDLWKELSNDMKI</sequence>
<gene>
    <name evidence="2" type="ORF">SISNIDRAFT_549770</name>
</gene>
<dbReference type="GO" id="GO:0005739">
    <property type="term" value="C:mitochondrion"/>
    <property type="evidence" value="ECO:0007669"/>
    <property type="project" value="TreeGrafter"/>
</dbReference>
<dbReference type="AlphaFoldDB" id="A0A164UNV8"/>
<dbReference type="PANTHER" id="PTHR47934">
    <property type="entry name" value="PENTATRICOPEPTIDE REPEAT-CONTAINING PROTEIN PET309, MITOCHONDRIAL"/>
    <property type="match status" value="1"/>
</dbReference>
<evidence type="ECO:0000313" key="2">
    <source>
        <dbReference type="EMBL" id="KZS93408.1"/>
    </source>
</evidence>
<organism evidence="2 3">
    <name type="scientific">Sistotremastrum niveocremeum HHB9708</name>
    <dbReference type="NCBI Taxonomy" id="1314777"/>
    <lineage>
        <taxon>Eukaryota</taxon>
        <taxon>Fungi</taxon>
        <taxon>Dikarya</taxon>
        <taxon>Basidiomycota</taxon>
        <taxon>Agaricomycotina</taxon>
        <taxon>Agaricomycetes</taxon>
        <taxon>Sistotremastrales</taxon>
        <taxon>Sistotremastraceae</taxon>
        <taxon>Sertulicium</taxon>
        <taxon>Sertulicium niveocremeum</taxon>
    </lineage>
</organism>
<dbReference type="EMBL" id="KV419407">
    <property type="protein sequence ID" value="KZS93408.1"/>
    <property type="molecule type" value="Genomic_DNA"/>
</dbReference>
<evidence type="ECO:0000313" key="3">
    <source>
        <dbReference type="Proteomes" id="UP000076722"/>
    </source>
</evidence>
<dbReference type="GO" id="GO:0006396">
    <property type="term" value="P:RNA processing"/>
    <property type="evidence" value="ECO:0007669"/>
    <property type="project" value="TreeGrafter"/>
</dbReference>
<dbReference type="STRING" id="1314777.A0A164UNV8"/>
<dbReference type="Proteomes" id="UP000076722">
    <property type="component" value="Unassembled WGS sequence"/>
</dbReference>
<dbReference type="Gene3D" id="1.25.40.10">
    <property type="entry name" value="Tetratricopeptide repeat domain"/>
    <property type="match status" value="3"/>
</dbReference>
<dbReference type="PANTHER" id="PTHR47934:SF6">
    <property type="entry name" value="MITOCHONDRIAL GROUP I INTRON SPLICING FACTOR CCM1-RELATED"/>
    <property type="match status" value="1"/>
</dbReference>
<dbReference type="GO" id="GO:0003729">
    <property type="term" value="F:mRNA binding"/>
    <property type="evidence" value="ECO:0007669"/>
    <property type="project" value="TreeGrafter"/>
</dbReference>
<protein>
    <recommendedName>
        <fullName evidence="4">Pentacotripeptide-repeat region of PRORP domain-containing protein</fullName>
    </recommendedName>
</protein>
<keyword evidence="3" id="KW-1185">Reference proteome</keyword>
<reference evidence="2 3" key="1">
    <citation type="journal article" date="2016" name="Mol. Biol. Evol.">
        <title>Comparative Genomics of Early-Diverging Mushroom-Forming Fungi Provides Insights into the Origins of Lignocellulose Decay Capabilities.</title>
        <authorList>
            <person name="Nagy L.G."/>
            <person name="Riley R."/>
            <person name="Tritt A."/>
            <person name="Adam C."/>
            <person name="Daum C."/>
            <person name="Floudas D."/>
            <person name="Sun H."/>
            <person name="Yadav J.S."/>
            <person name="Pangilinan J."/>
            <person name="Larsson K.H."/>
            <person name="Matsuura K."/>
            <person name="Barry K."/>
            <person name="Labutti K."/>
            <person name="Kuo R."/>
            <person name="Ohm R.A."/>
            <person name="Bhattacharya S.S."/>
            <person name="Shirouzu T."/>
            <person name="Yoshinaga Y."/>
            <person name="Martin F.M."/>
            <person name="Grigoriev I.V."/>
            <person name="Hibbett D.S."/>
        </authorList>
    </citation>
    <scope>NUCLEOTIDE SEQUENCE [LARGE SCALE GENOMIC DNA]</scope>
    <source>
        <strain evidence="2 3">HHB9708</strain>
    </source>
</reference>
<dbReference type="InterPro" id="IPR011990">
    <property type="entry name" value="TPR-like_helical_dom_sf"/>
</dbReference>
<feature type="region of interest" description="Disordered" evidence="1">
    <location>
        <begin position="288"/>
        <end position="310"/>
    </location>
</feature>
<dbReference type="InterPro" id="IPR051114">
    <property type="entry name" value="Mito_RNA_Proc_CCM1"/>
</dbReference>
<proteinExistence type="predicted"/>
<evidence type="ECO:0000256" key="1">
    <source>
        <dbReference type="SAM" id="MobiDB-lite"/>
    </source>
</evidence>
<name>A0A164UNV8_9AGAM</name>
<dbReference type="GO" id="GO:0007005">
    <property type="term" value="P:mitochondrion organization"/>
    <property type="evidence" value="ECO:0007669"/>
    <property type="project" value="TreeGrafter"/>
</dbReference>